<protein>
    <submittedName>
        <fullName evidence="1">Uncharacterized protein</fullName>
    </submittedName>
</protein>
<accession>A0AAV2WQS1</accession>
<gene>
    <name evidence="1" type="ORF">BN1047_04416</name>
</gene>
<dbReference type="Proteomes" id="UP000028864">
    <property type="component" value="Unassembled WGS sequence"/>
</dbReference>
<dbReference type="RefSeq" id="WP_234411684.1">
    <property type="nucleotide sequence ID" value="NZ_LK021341.1"/>
</dbReference>
<dbReference type="EMBL" id="LK021341">
    <property type="protein sequence ID" value="CDQ46507.1"/>
    <property type="molecule type" value="Genomic_DNA"/>
</dbReference>
<dbReference type="AlphaFoldDB" id="A0AAV2WQS1"/>
<evidence type="ECO:0000313" key="2">
    <source>
        <dbReference type="Proteomes" id="UP000028864"/>
    </source>
</evidence>
<evidence type="ECO:0000313" key="1">
    <source>
        <dbReference type="EMBL" id="CDQ46507.1"/>
    </source>
</evidence>
<proteinExistence type="predicted"/>
<sequence>MSLYLRYESAVANSCGNHTGVFGLAKSHRLSPRDRAWWRESNDWLNAAYPDPATVDPTLFDRTLNPLDHLLVQGRCKRCA</sequence>
<reference evidence="1" key="2">
    <citation type="submission" date="2015-09" db="EMBL/GenBank/DDBJ databases">
        <title>Draft genome sequence of Mycobacterium neoaurum DSM 44074.</title>
        <authorList>
            <person name="Croce O."/>
            <person name="Robert C."/>
            <person name="Raoult D."/>
            <person name="Drancourt M."/>
        </authorList>
    </citation>
    <scope>NUCLEOTIDE SEQUENCE</scope>
    <source>
        <strain evidence="1">DSM 44074</strain>
    </source>
</reference>
<organism evidence="1 2">
    <name type="scientific">Mycolicibacterium neoaurum</name>
    <name type="common">Mycobacterium neoaurum</name>
    <dbReference type="NCBI Taxonomy" id="1795"/>
    <lineage>
        <taxon>Bacteria</taxon>
        <taxon>Bacillati</taxon>
        <taxon>Actinomycetota</taxon>
        <taxon>Actinomycetes</taxon>
        <taxon>Mycobacteriales</taxon>
        <taxon>Mycobacteriaceae</taxon>
        <taxon>Mycolicibacterium</taxon>
    </lineage>
</organism>
<name>A0AAV2WQS1_MYCNE</name>
<reference evidence="1" key="1">
    <citation type="submission" date="2014-05" db="EMBL/GenBank/DDBJ databases">
        <authorList>
            <person name="Urmite Genomes"/>
        </authorList>
    </citation>
    <scope>NUCLEOTIDE SEQUENCE</scope>
    <source>
        <strain evidence="1">DSM 44074</strain>
    </source>
</reference>